<evidence type="ECO:0000256" key="2">
    <source>
        <dbReference type="SAM" id="MobiDB-lite"/>
    </source>
</evidence>
<feature type="region of interest" description="Disordered" evidence="2">
    <location>
        <begin position="99"/>
        <end position="149"/>
    </location>
</feature>
<dbReference type="EMBL" id="CAJNNW010031974">
    <property type="protein sequence ID" value="CAE8710335.1"/>
    <property type="molecule type" value="Genomic_DNA"/>
</dbReference>
<dbReference type="PANTHER" id="PTHR42256:SF1">
    <property type="entry name" value="FE2OG DIOXYGENASE DOMAIN-CONTAINING PROTEIN"/>
    <property type="match status" value="1"/>
</dbReference>
<feature type="domain" description="Fe2OG dioxygenase" evidence="3">
    <location>
        <begin position="291"/>
        <end position="397"/>
    </location>
</feature>
<evidence type="ECO:0000259" key="3">
    <source>
        <dbReference type="PROSITE" id="PS51471"/>
    </source>
</evidence>
<evidence type="ECO:0000313" key="6">
    <source>
        <dbReference type="Proteomes" id="UP000626109"/>
    </source>
</evidence>
<dbReference type="Proteomes" id="UP000626109">
    <property type="component" value="Unassembled WGS sequence"/>
</dbReference>
<dbReference type="GO" id="GO:0046872">
    <property type="term" value="F:metal ion binding"/>
    <property type="evidence" value="ECO:0007669"/>
    <property type="project" value="UniProtKB-KW"/>
</dbReference>
<keyword evidence="1" id="KW-0560">Oxidoreductase</keyword>
<dbReference type="InterPro" id="IPR037151">
    <property type="entry name" value="AlkB-like_sf"/>
</dbReference>
<sequence>MCTHTHRVTAVIHSSVLSPSTAEPGVGVEMLRDALCHPRFPRLLLSRASLLLLAGAFAKALSRWLRTDARSKLAYLLKPQEAAPQRVPEAPPVELQAAPEETDGDATDHLPANNNDKNNNNNSNNNNSSNNNSKNNNNNSNSNNNNNTPALLGITHRVCSSCGSDSAVMDRAFVELGHIYCQRCWESWEKCGWWTPSMRVANAPPAPGPDGAPVVGPEDAFFLPGFLCSHSDFSLMEQLRAELVTEGKDFSDWHGSRHLGLHFETAERRDQADLPPRLALVKKMEEAFGIKASAVRLNLYRSSRDYKPFHYDRGKDSEGVPQMTVGASFGAVRELTMLHAKSGVTVSYPQRNGDVFAFTAEINEVFMHGVPRVMPGSPAAQEPEESPRMSLIIWGARVGAVAPPGQRRGARR</sequence>
<proteinExistence type="inferred from homology"/>
<dbReference type="PANTHER" id="PTHR42256">
    <property type="entry name" value="OXOGLUTARATE/IRON-DEPENDENT DIOXYGENASE"/>
    <property type="match status" value="1"/>
</dbReference>
<evidence type="ECO:0000313" key="5">
    <source>
        <dbReference type="EMBL" id="CAE8710335.1"/>
    </source>
</evidence>
<dbReference type="InterPro" id="IPR005123">
    <property type="entry name" value="Oxoglu/Fe-dep_dioxygenase_dom"/>
</dbReference>
<dbReference type="GO" id="GO:0016491">
    <property type="term" value="F:oxidoreductase activity"/>
    <property type="evidence" value="ECO:0007669"/>
    <property type="project" value="UniProtKB-KW"/>
</dbReference>
<protein>
    <recommendedName>
        <fullName evidence="3">Fe2OG dioxygenase domain-containing protein</fullName>
    </recommendedName>
</protein>
<evidence type="ECO:0000256" key="1">
    <source>
        <dbReference type="RuleBase" id="RU003682"/>
    </source>
</evidence>
<gene>
    <name evidence="5" type="ORF">PGLA2088_LOCUS35895</name>
    <name evidence="4" type="ORF">PGLA2088_LOCUS9979</name>
</gene>
<reference evidence="4" key="1">
    <citation type="submission" date="2021-02" db="EMBL/GenBank/DDBJ databases">
        <authorList>
            <person name="Dougan E. K."/>
            <person name="Rhodes N."/>
            <person name="Thang M."/>
            <person name="Chan C."/>
        </authorList>
    </citation>
    <scope>NUCLEOTIDE SEQUENCE</scope>
</reference>
<dbReference type="Gene3D" id="2.60.120.590">
    <property type="entry name" value="Alpha-ketoglutarate-dependent dioxygenase AlkB-like"/>
    <property type="match status" value="1"/>
</dbReference>
<dbReference type="PROSITE" id="PS51471">
    <property type="entry name" value="FE2OG_OXY"/>
    <property type="match status" value="1"/>
</dbReference>
<evidence type="ECO:0000313" key="4">
    <source>
        <dbReference type="EMBL" id="CAE8652809.1"/>
    </source>
</evidence>
<organism evidence="4 6">
    <name type="scientific">Polarella glacialis</name>
    <name type="common">Dinoflagellate</name>
    <dbReference type="NCBI Taxonomy" id="89957"/>
    <lineage>
        <taxon>Eukaryota</taxon>
        <taxon>Sar</taxon>
        <taxon>Alveolata</taxon>
        <taxon>Dinophyceae</taxon>
        <taxon>Suessiales</taxon>
        <taxon>Suessiaceae</taxon>
        <taxon>Polarella</taxon>
    </lineage>
</organism>
<keyword evidence="1" id="KW-0479">Metal-binding</keyword>
<comment type="similarity">
    <text evidence="1">Belongs to the iron/ascorbate-dependent oxidoreductase family.</text>
</comment>
<dbReference type="AlphaFoldDB" id="A0A813IPS4"/>
<name>A0A813IPS4_POLGL</name>
<dbReference type="SUPFAM" id="SSF51197">
    <property type="entry name" value="Clavaminate synthase-like"/>
    <property type="match status" value="1"/>
</dbReference>
<feature type="compositionally biased region" description="Low complexity" evidence="2">
    <location>
        <begin position="113"/>
        <end position="147"/>
    </location>
</feature>
<accession>A0A813IPS4</accession>
<comment type="caution">
    <text evidence="4">The sequence shown here is derived from an EMBL/GenBank/DDBJ whole genome shotgun (WGS) entry which is preliminary data.</text>
</comment>
<keyword evidence="1" id="KW-0408">Iron</keyword>
<dbReference type="EMBL" id="CAJNNW010011132">
    <property type="protein sequence ID" value="CAE8652809.1"/>
    <property type="molecule type" value="Genomic_DNA"/>
</dbReference>